<organism evidence="1 2">
    <name type="scientific">Natrialba swarupiae</name>
    <dbReference type="NCBI Taxonomy" id="2448032"/>
    <lineage>
        <taxon>Archaea</taxon>
        <taxon>Methanobacteriati</taxon>
        <taxon>Methanobacteriota</taxon>
        <taxon>Stenosarchaea group</taxon>
        <taxon>Halobacteria</taxon>
        <taxon>Halobacteriales</taxon>
        <taxon>Natrialbaceae</taxon>
        <taxon>Natrialba</taxon>
    </lineage>
</organism>
<gene>
    <name evidence="1" type="ORF">FYC77_14625</name>
</gene>
<protein>
    <submittedName>
        <fullName evidence="1">Uncharacterized protein</fullName>
    </submittedName>
</protein>
<evidence type="ECO:0000313" key="1">
    <source>
        <dbReference type="EMBL" id="TYT61285.1"/>
    </source>
</evidence>
<dbReference type="RefSeq" id="WP_149082233.1">
    <property type="nucleotide sequence ID" value="NZ_VTAW01000020.1"/>
</dbReference>
<evidence type="ECO:0000313" key="2">
    <source>
        <dbReference type="Proteomes" id="UP000324104"/>
    </source>
</evidence>
<dbReference type="Pfam" id="PF24333">
    <property type="entry name" value="DUF7501"/>
    <property type="match status" value="1"/>
</dbReference>
<sequence>MNDYEHPPRDSSAWDNPDFCPFCGHELTDGGPGFIDHVESDEHASCRERFEQWRENVASDIGEEWSG</sequence>
<accession>A0A5D5AJT7</accession>
<keyword evidence="2" id="KW-1185">Reference proteome</keyword>
<dbReference type="EMBL" id="VTAW01000020">
    <property type="protein sequence ID" value="TYT61285.1"/>
    <property type="molecule type" value="Genomic_DNA"/>
</dbReference>
<name>A0A5D5AJT7_9EURY</name>
<comment type="caution">
    <text evidence="1">The sequence shown here is derived from an EMBL/GenBank/DDBJ whole genome shotgun (WGS) entry which is preliminary data.</text>
</comment>
<dbReference type="Proteomes" id="UP000324104">
    <property type="component" value="Unassembled WGS sequence"/>
</dbReference>
<reference evidence="1 2" key="1">
    <citation type="submission" date="2019-08" db="EMBL/GenBank/DDBJ databases">
        <title>Archaea genome.</title>
        <authorList>
            <person name="Kajale S."/>
            <person name="Shouche Y."/>
            <person name="Deshpande N."/>
            <person name="Sharma A."/>
        </authorList>
    </citation>
    <scope>NUCLEOTIDE SEQUENCE [LARGE SCALE GENOMIC DNA]</scope>
    <source>
        <strain evidence="1 2">ESP3B_9</strain>
    </source>
</reference>
<proteinExistence type="predicted"/>
<dbReference type="AlphaFoldDB" id="A0A5D5AJT7"/>
<dbReference type="InterPro" id="IPR055924">
    <property type="entry name" value="DUF7501"/>
</dbReference>